<dbReference type="RefSeq" id="WP_025083283.1">
    <property type="nucleotide sequence ID" value="NZ_AZEX01000023.1"/>
</dbReference>
<gene>
    <name evidence="10" type="ORF">FC69_GL000868</name>
</gene>
<organism evidence="10 11">
    <name type="scientific">Latilactobacillus fuchuensis DSM 14340 = JCM 11249</name>
    <dbReference type="NCBI Taxonomy" id="1423747"/>
    <lineage>
        <taxon>Bacteria</taxon>
        <taxon>Bacillati</taxon>
        <taxon>Bacillota</taxon>
        <taxon>Bacilli</taxon>
        <taxon>Lactobacillales</taxon>
        <taxon>Lactobacillaceae</taxon>
        <taxon>Latilactobacillus</taxon>
    </lineage>
</organism>
<keyword evidence="6 9" id="KW-0210">Decarboxylase</keyword>
<accession>A0A0R1S3A9</accession>
<evidence type="ECO:0000256" key="4">
    <source>
        <dbReference type="ARBA" id="ARBA00013204"/>
    </source>
</evidence>
<sequence>MAHDSTRVYQHGTLALLVPGLFTGTQSVHDLLQHGDFGIGTAHGLAGELIVLDGQAYLVAGTGDVRPVKTTETVPFATVHFQDAALTSQTISGITKMALEQQLLNQAPLKNLFFAVKITGQFKKMHTRAVEAQVEPYPNLTAATRVQPEFTADMVEGTLVGYYAPALYQGAAVAGYHVHFLNTAHDFGGHVLDYEVADAQLTVQPFETFEQHFPNQNAAFLETDFDLHAVNADIEEAEH</sequence>
<dbReference type="GO" id="GO:0045151">
    <property type="term" value="P:acetoin biosynthetic process"/>
    <property type="evidence" value="ECO:0007669"/>
    <property type="project" value="UniProtKB-UniRule"/>
</dbReference>
<dbReference type="PANTHER" id="PTHR35524">
    <property type="entry name" value="ALPHA-ACETOLACTATE DECARBOXYLASE"/>
    <property type="match status" value="1"/>
</dbReference>
<protein>
    <recommendedName>
        <fullName evidence="5 9">Alpha-acetolactate decarboxylase</fullName>
        <ecNumber evidence="4 9">4.1.1.5</ecNumber>
    </recommendedName>
</protein>
<evidence type="ECO:0000256" key="1">
    <source>
        <dbReference type="ARBA" id="ARBA00001784"/>
    </source>
</evidence>
<comment type="pathway">
    <text evidence="2 9">Polyol metabolism; (R,R)-butane-2,3-diol biosynthesis; (R,R)-butane-2,3-diol from pyruvate: step 2/3.</text>
</comment>
<name>A0A0R1S3A9_9LACO</name>
<keyword evidence="7 9" id="KW-0005">Acetoin biosynthesis</keyword>
<dbReference type="CDD" id="cd17299">
    <property type="entry name" value="acetolactate_decarboxylase"/>
    <property type="match status" value="1"/>
</dbReference>
<dbReference type="Pfam" id="PF03306">
    <property type="entry name" value="AAL_decarboxy"/>
    <property type="match status" value="1"/>
</dbReference>
<dbReference type="PANTHER" id="PTHR35524:SF1">
    <property type="entry name" value="ALPHA-ACETOLACTATE DECARBOXYLASE"/>
    <property type="match status" value="1"/>
</dbReference>
<proteinExistence type="inferred from homology"/>
<dbReference type="EMBL" id="AZEX01000023">
    <property type="protein sequence ID" value="KRL61290.1"/>
    <property type="molecule type" value="Genomic_DNA"/>
</dbReference>
<dbReference type="eggNOG" id="COG3527">
    <property type="taxonomic scope" value="Bacteria"/>
</dbReference>
<dbReference type="STRING" id="1423747.FC69_GL000868"/>
<dbReference type="PIRSF" id="PIRSF001332">
    <property type="entry name" value="Acetolac_decarb"/>
    <property type="match status" value="1"/>
</dbReference>
<dbReference type="UniPathway" id="UPA00626">
    <property type="reaction ID" value="UER00678"/>
</dbReference>
<evidence type="ECO:0000256" key="8">
    <source>
        <dbReference type="ARBA" id="ARBA00023239"/>
    </source>
</evidence>
<evidence type="ECO:0000256" key="2">
    <source>
        <dbReference type="ARBA" id="ARBA00005170"/>
    </source>
</evidence>
<evidence type="ECO:0000256" key="9">
    <source>
        <dbReference type="PIRNR" id="PIRNR001332"/>
    </source>
</evidence>
<evidence type="ECO:0000256" key="6">
    <source>
        <dbReference type="ARBA" id="ARBA00022793"/>
    </source>
</evidence>
<evidence type="ECO:0000256" key="3">
    <source>
        <dbReference type="ARBA" id="ARBA00007106"/>
    </source>
</evidence>
<comment type="similarity">
    <text evidence="3 9">Belongs to the alpha-acetolactate decarboxylase family.</text>
</comment>
<comment type="catalytic activity">
    <reaction evidence="1 9">
        <text>(2S)-2-acetolactate + H(+) = (R)-acetoin + CO2</text>
        <dbReference type="Rhea" id="RHEA:21580"/>
        <dbReference type="ChEBI" id="CHEBI:15378"/>
        <dbReference type="ChEBI" id="CHEBI:15686"/>
        <dbReference type="ChEBI" id="CHEBI:16526"/>
        <dbReference type="ChEBI" id="CHEBI:58476"/>
        <dbReference type="EC" id="4.1.1.5"/>
    </reaction>
</comment>
<dbReference type="SUPFAM" id="SSF117856">
    <property type="entry name" value="AF0104/ALDC/Ptd012-like"/>
    <property type="match status" value="1"/>
</dbReference>
<dbReference type="Gene3D" id="3.30.1330.80">
    <property type="entry name" value="Hypothetical protein, similar to alpha- acetolactate decarboxylase, domain 2"/>
    <property type="match status" value="2"/>
</dbReference>
<dbReference type="NCBIfam" id="TIGR01252">
    <property type="entry name" value="acetolac_decarb"/>
    <property type="match status" value="1"/>
</dbReference>
<dbReference type="EC" id="4.1.1.5" evidence="4 9"/>
<comment type="caution">
    <text evidence="10">The sequence shown here is derived from an EMBL/GenBank/DDBJ whole genome shotgun (WGS) entry which is preliminary data.</text>
</comment>
<dbReference type="Proteomes" id="UP000051264">
    <property type="component" value="Unassembled WGS sequence"/>
</dbReference>
<evidence type="ECO:0000256" key="5">
    <source>
        <dbReference type="ARBA" id="ARBA00020164"/>
    </source>
</evidence>
<dbReference type="AlphaFoldDB" id="A0A0R1S3A9"/>
<evidence type="ECO:0000313" key="11">
    <source>
        <dbReference type="Proteomes" id="UP000051264"/>
    </source>
</evidence>
<keyword evidence="8 9" id="KW-0456">Lyase</keyword>
<dbReference type="GO" id="GO:0047605">
    <property type="term" value="F:acetolactate decarboxylase activity"/>
    <property type="evidence" value="ECO:0007669"/>
    <property type="project" value="UniProtKB-UniRule"/>
</dbReference>
<evidence type="ECO:0000256" key="7">
    <source>
        <dbReference type="ARBA" id="ARBA00023061"/>
    </source>
</evidence>
<dbReference type="PATRIC" id="fig|1423747.3.peg.887"/>
<dbReference type="OrthoDB" id="8612680at2"/>
<dbReference type="InterPro" id="IPR005128">
    <property type="entry name" value="Acetolactate_a_deCO2ase"/>
</dbReference>
<reference evidence="10 11" key="1">
    <citation type="journal article" date="2015" name="Genome Announc.">
        <title>Expanding the biotechnology potential of lactobacilli through comparative genomics of 213 strains and associated genera.</title>
        <authorList>
            <person name="Sun Z."/>
            <person name="Harris H.M."/>
            <person name="McCann A."/>
            <person name="Guo C."/>
            <person name="Argimon S."/>
            <person name="Zhang W."/>
            <person name="Yang X."/>
            <person name="Jeffery I.B."/>
            <person name="Cooney J.C."/>
            <person name="Kagawa T.F."/>
            <person name="Liu W."/>
            <person name="Song Y."/>
            <person name="Salvetti E."/>
            <person name="Wrobel A."/>
            <person name="Rasinkangas P."/>
            <person name="Parkhill J."/>
            <person name="Rea M.C."/>
            <person name="O'Sullivan O."/>
            <person name="Ritari J."/>
            <person name="Douillard F.P."/>
            <person name="Paul Ross R."/>
            <person name="Yang R."/>
            <person name="Briner A.E."/>
            <person name="Felis G.E."/>
            <person name="de Vos W.M."/>
            <person name="Barrangou R."/>
            <person name="Klaenhammer T.R."/>
            <person name="Caufield P.W."/>
            <person name="Cui Y."/>
            <person name="Zhang H."/>
            <person name="O'Toole P.W."/>
        </authorList>
    </citation>
    <scope>NUCLEOTIDE SEQUENCE [LARGE SCALE GENOMIC DNA]</scope>
    <source>
        <strain evidence="10 11">DSM 14340</strain>
    </source>
</reference>
<evidence type="ECO:0000313" key="10">
    <source>
        <dbReference type="EMBL" id="KRL61290.1"/>
    </source>
</evidence>